<protein>
    <submittedName>
        <fullName evidence="2">Uncharacterized protein</fullName>
    </submittedName>
</protein>
<dbReference type="AlphaFoldDB" id="A0A6A6DP00"/>
<feature type="region of interest" description="Disordered" evidence="1">
    <location>
        <begin position="283"/>
        <end position="320"/>
    </location>
</feature>
<feature type="compositionally biased region" description="Acidic residues" evidence="1">
    <location>
        <begin position="534"/>
        <end position="549"/>
    </location>
</feature>
<organism evidence="2 3">
    <name type="scientific">Zopfia rhizophila CBS 207.26</name>
    <dbReference type="NCBI Taxonomy" id="1314779"/>
    <lineage>
        <taxon>Eukaryota</taxon>
        <taxon>Fungi</taxon>
        <taxon>Dikarya</taxon>
        <taxon>Ascomycota</taxon>
        <taxon>Pezizomycotina</taxon>
        <taxon>Dothideomycetes</taxon>
        <taxon>Dothideomycetes incertae sedis</taxon>
        <taxon>Zopfiaceae</taxon>
        <taxon>Zopfia</taxon>
    </lineage>
</organism>
<reference evidence="2" key="1">
    <citation type="journal article" date="2020" name="Stud. Mycol.">
        <title>101 Dothideomycetes genomes: a test case for predicting lifestyles and emergence of pathogens.</title>
        <authorList>
            <person name="Haridas S."/>
            <person name="Albert R."/>
            <person name="Binder M."/>
            <person name="Bloem J."/>
            <person name="Labutti K."/>
            <person name="Salamov A."/>
            <person name="Andreopoulos B."/>
            <person name="Baker S."/>
            <person name="Barry K."/>
            <person name="Bills G."/>
            <person name="Bluhm B."/>
            <person name="Cannon C."/>
            <person name="Castanera R."/>
            <person name="Culley D."/>
            <person name="Daum C."/>
            <person name="Ezra D."/>
            <person name="Gonzalez J."/>
            <person name="Henrissat B."/>
            <person name="Kuo A."/>
            <person name="Liang C."/>
            <person name="Lipzen A."/>
            <person name="Lutzoni F."/>
            <person name="Magnuson J."/>
            <person name="Mondo S."/>
            <person name="Nolan M."/>
            <person name="Ohm R."/>
            <person name="Pangilinan J."/>
            <person name="Park H.-J."/>
            <person name="Ramirez L."/>
            <person name="Alfaro M."/>
            <person name="Sun H."/>
            <person name="Tritt A."/>
            <person name="Yoshinaga Y."/>
            <person name="Zwiers L.-H."/>
            <person name="Turgeon B."/>
            <person name="Goodwin S."/>
            <person name="Spatafora J."/>
            <person name="Crous P."/>
            <person name="Grigoriev I."/>
        </authorList>
    </citation>
    <scope>NUCLEOTIDE SEQUENCE</scope>
    <source>
        <strain evidence="2">CBS 207.26</strain>
    </source>
</reference>
<dbReference type="Proteomes" id="UP000800200">
    <property type="component" value="Unassembled WGS sequence"/>
</dbReference>
<proteinExistence type="predicted"/>
<dbReference type="OrthoDB" id="3801350at2759"/>
<feature type="compositionally biased region" description="Basic residues" evidence="1">
    <location>
        <begin position="498"/>
        <end position="508"/>
    </location>
</feature>
<evidence type="ECO:0000256" key="1">
    <source>
        <dbReference type="SAM" id="MobiDB-lite"/>
    </source>
</evidence>
<evidence type="ECO:0000313" key="3">
    <source>
        <dbReference type="Proteomes" id="UP000800200"/>
    </source>
</evidence>
<evidence type="ECO:0000313" key="2">
    <source>
        <dbReference type="EMBL" id="KAF2180683.1"/>
    </source>
</evidence>
<name>A0A6A6DP00_9PEZI</name>
<accession>A0A6A6DP00</accession>
<keyword evidence="3" id="KW-1185">Reference proteome</keyword>
<dbReference type="EMBL" id="ML994656">
    <property type="protein sequence ID" value="KAF2180683.1"/>
    <property type="molecule type" value="Genomic_DNA"/>
</dbReference>
<gene>
    <name evidence="2" type="ORF">K469DRAFT_753081</name>
</gene>
<feature type="region of interest" description="Disordered" evidence="1">
    <location>
        <begin position="484"/>
        <end position="601"/>
    </location>
</feature>
<sequence>MGIPCSHPPPLVEVNGPRSKILVPPNSTFSFDTSRRYGHRTPSPLPYYDLGCTHSHSHKPIYTPTYSPIPMSPPLTPRMPGRLRGGLRGGGPSLGGDGGLVREYFDRPTMGGGLGTGIDRPVGRGMGMGMHPGMGSRQNLTPGIGRGFGGSPKLAGKRQTHGPVPGGGTNAVPMGAHAANPNVRANAPVTPPLTPGARMNRGKPAGHGAGSQGQEWVKGDPFLDACFCTTGCTCRKGHRVVYRHRRDDGATEEGEIRYLAKDKIGTNCDGSEEHQHKCHNCECGETDGKGRGNGKERGRGGKSDAYECRKGRREQRQRDAGLNERIDGLEYGMNQLGAQIDHAAKAVAASARKGMRGYMDSRRGIRGPVIGGRHDMDGMSGIGGTGSMGGMNPGMDDMDPTMGGMDGMGGMGMRPRRGAAMNLRDPRSAAMRQGFPPMDDGMRKFADEFGPVDERMGQPPMPMYHMPPPRGGTRRGGIPGRTIIDPYGAGNHMGRGMRGGRRYGRPRRPLVDSEDDRTIMMAGGRGPGGRWGEFEDEDDQWEEIDDDTADPVQPRVNLLGPDRSGNRKGGGRPGMDRQYGAISQDRQGRRQPFVEDEGDEE</sequence>